<dbReference type="SUPFAM" id="SSF48452">
    <property type="entry name" value="TPR-like"/>
    <property type="match status" value="1"/>
</dbReference>
<feature type="repeat" description="TPR" evidence="8">
    <location>
        <begin position="245"/>
        <end position="278"/>
    </location>
</feature>
<evidence type="ECO:0000313" key="10">
    <source>
        <dbReference type="Proteomes" id="UP001608902"/>
    </source>
</evidence>
<dbReference type="GO" id="GO:0005777">
    <property type="term" value="C:peroxisome"/>
    <property type="evidence" value="ECO:0007669"/>
    <property type="project" value="UniProtKB-SubCell"/>
</dbReference>
<feature type="repeat" description="TPR" evidence="8">
    <location>
        <begin position="354"/>
        <end position="387"/>
    </location>
</feature>
<name>A0ABD6EEY1_9BILA</name>
<dbReference type="PANTHER" id="PTHR10130">
    <property type="entry name" value="PEROXISOMAL TARGETING SIGNAL 1 RECEPTOR PEX5"/>
    <property type="match status" value="1"/>
</dbReference>
<organism evidence="9 10">
    <name type="scientific">Gnathostoma spinigerum</name>
    <dbReference type="NCBI Taxonomy" id="75299"/>
    <lineage>
        <taxon>Eukaryota</taxon>
        <taxon>Metazoa</taxon>
        <taxon>Ecdysozoa</taxon>
        <taxon>Nematoda</taxon>
        <taxon>Chromadorea</taxon>
        <taxon>Rhabditida</taxon>
        <taxon>Spirurina</taxon>
        <taxon>Gnathostomatomorpha</taxon>
        <taxon>Gnathostomatoidea</taxon>
        <taxon>Gnathostomatidae</taxon>
        <taxon>Gnathostoma</taxon>
    </lineage>
</organism>
<accession>A0ABD6EEY1</accession>
<comment type="subcellular location">
    <subcellularLocation>
        <location evidence="2">Cytoplasm</location>
    </subcellularLocation>
    <subcellularLocation>
        <location evidence="1">Peroxisome</location>
    </subcellularLocation>
</comment>
<dbReference type="EMBL" id="JBGFUD010003293">
    <property type="protein sequence ID" value="MFH4978554.1"/>
    <property type="molecule type" value="Genomic_DNA"/>
</dbReference>
<reference evidence="9 10" key="1">
    <citation type="submission" date="2024-08" db="EMBL/GenBank/DDBJ databases">
        <title>Gnathostoma spinigerum genome.</title>
        <authorList>
            <person name="Gonzalez-Bertolin B."/>
            <person name="Monzon S."/>
            <person name="Zaballos A."/>
            <person name="Jimenez P."/>
            <person name="Dekumyoy P."/>
            <person name="Varona S."/>
            <person name="Cuesta I."/>
            <person name="Sumanam S."/>
            <person name="Adisakwattana P."/>
            <person name="Gasser R.B."/>
            <person name="Hernandez-Gonzalez A."/>
            <person name="Young N.D."/>
            <person name="Perteguer M.J."/>
        </authorList>
    </citation>
    <scope>NUCLEOTIDE SEQUENCE [LARGE SCALE GENOMIC DNA]</scope>
    <source>
        <strain evidence="9">AL3</strain>
        <tissue evidence="9">Liver</tissue>
    </source>
</reference>
<feature type="repeat" description="TPR" evidence="8">
    <location>
        <begin position="388"/>
        <end position="421"/>
    </location>
</feature>
<dbReference type="InterPro" id="IPR011990">
    <property type="entry name" value="TPR-like_helical_dom_sf"/>
</dbReference>
<keyword evidence="6 8" id="KW-0802">TPR repeat</keyword>
<keyword evidence="7" id="KW-0576">Peroxisome</keyword>
<evidence type="ECO:0000256" key="1">
    <source>
        <dbReference type="ARBA" id="ARBA00004275"/>
    </source>
</evidence>
<comment type="similarity">
    <text evidence="3">Belongs to the peroxisomal targeting signal receptor family.</text>
</comment>
<dbReference type="Proteomes" id="UP001608902">
    <property type="component" value="Unassembled WGS sequence"/>
</dbReference>
<keyword evidence="5" id="KW-0677">Repeat</keyword>
<dbReference type="PROSITE" id="PS50005">
    <property type="entry name" value="TPR"/>
    <property type="match status" value="3"/>
</dbReference>
<keyword evidence="4" id="KW-0963">Cytoplasm</keyword>
<dbReference type="SMART" id="SM00028">
    <property type="entry name" value="TPR"/>
    <property type="match status" value="4"/>
</dbReference>
<evidence type="ECO:0000256" key="6">
    <source>
        <dbReference type="ARBA" id="ARBA00022803"/>
    </source>
</evidence>
<dbReference type="PANTHER" id="PTHR10130:SF0">
    <property type="entry name" value="GH08708P"/>
    <property type="match status" value="1"/>
</dbReference>
<keyword evidence="10" id="KW-1185">Reference proteome</keyword>
<sequence length="510" mass="57236">MDALIAEDCSQPNALVKLSKDIAETNAVLPTDIGLLPLIPSTFSDKLKDEYLSSVTKTIPMPSTFMMNELLDEAEGTCSDQNTLRNWVDEYSAKSDKRVQSWVEQYTRTQASSLDPPQSQCSEPAESSLLPSEFLTDFEKVHQFSMADSMVDELVTDFIEKNLTISDDRTDEKLYENSWNTITRESDVLTVDSCSVRDTYAVQSNNPFLHDKNVLESGEESMKAGLLSNAILQFEAAIQQNPKNSKAWYMLGICQAENERDDFAITAFRKAQELDPKNLNVYLALSVSYANESMENHALIELGKWLINHPVYEISSSDFSSHSVNWPFLDQALFRKVEQGFLSAANQQGIQPDENLQNAIGILYNLNGDYERAIDAIRSALSCNPNNPKMWNRLGATLANSEQIGEAILAYNRSLQLYPASARTRYNLGIACCHLESYYEAVGHFISALEIQRRNSSAINSSVVWPAVLRAVFEAELPHSDELIAAVTSRDLSALIKLYRHWDPHSPLRT</sequence>
<dbReference type="AlphaFoldDB" id="A0ABD6EEY1"/>
<gene>
    <name evidence="9" type="ORF">AB6A40_005263</name>
</gene>
<dbReference type="Pfam" id="PF13432">
    <property type="entry name" value="TPR_16"/>
    <property type="match status" value="2"/>
</dbReference>
<evidence type="ECO:0008006" key="11">
    <source>
        <dbReference type="Google" id="ProtNLM"/>
    </source>
</evidence>
<evidence type="ECO:0000256" key="8">
    <source>
        <dbReference type="PROSITE-ProRule" id="PRU00339"/>
    </source>
</evidence>
<evidence type="ECO:0000256" key="5">
    <source>
        <dbReference type="ARBA" id="ARBA00022737"/>
    </source>
</evidence>
<evidence type="ECO:0000256" key="7">
    <source>
        <dbReference type="ARBA" id="ARBA00023140"/>
    </source>
</evidence>
<comment type="caution">
    <text evidence="9">The sequence shown here is derived from an EMBL/GenBank/DDBJ whole genome shotgun (WGS) entry which is preliminary data.</text>
</comment>
<dbReference type="Gene3D" id="1.25.40.10">
    <property type="entry name" value="Tetratricopeptide repeat domain"/>
    <property type="match status" value="1"/>
</dbReference>
<evidence type="ECO:0000256" key="3">
    <source>
        <dbReference type="ARBA" id="ARBA00005348"/>
    </source>
</evidence>
<dbReference type="InterPro" id="IPR024111">
    <property type="entry name" value="PEX5/PEX5L"/>
</dbReference>
<evidence type="ECO:0000313" key="9">
    <source>
        <dbReference type="EMBL" id="MFH4978554.1"/>
    </source>
</evidence>
<proteinExistence type="inferred from homology"/>
<evidence type="ECO:0000256" key="2">
    <source>
        <dbReference type="ARBA" id="ARBA00004496"/>
    </source>
</evidence>
<protein>
    <recommendedName>
        <fullName evidence="11">Peroxisomal targeting signal 1 receptor</fullName>
    </recommendedName>
</protein>
<dbReference type="InterPro" id="IPR019734">
    <property type="entry name" value="TPR_rpt"/>
</dbReference>
<evidence type="ECO:0000256" key="4">
    <source>
        <dbReference type="ARBA" id="ARBA00022490"/>
    </source>
</evidence>